<proteinExistence type="predicted"/>
<protein>
    <submittedName>
        <fullName evidence="1">Uncharacterized protein</fullName>
    </submittedName>
</protein>
<dbReference type="AlphaFoldDB" id="A0A4Y2PED4"/>
<evidence type="ECO:0000313" key="1">
    <source>
        <dbReference type="EMBL" id="GBN49714.1"/>
    </source>
</evidence>
<accession>A0A4Y2PED4</accession>
<feature type="non-terminal residue" evidence="1">
    <location>
        <position position="46"/>
    </location>
</feature>
<name>A0A4Y2PED4_ARAVE</name>
<organism evidence="1 2">
    <name type="scientific">Araneus ventricosus</name>
    <name type="common">Orbweaver spider</name>
    <name type="synonym">Epeira ventricosa</name>
    <dbReference type="NCBI Taxonomy" id="182803"/>
    <lineage>
        <taxon>Eukaryota</taxon>
        <taxon>Metazoa</taxon>
        <taxon>Ecdysozoa</taxon>
        <taxon>Arthropoda</taxon>
        <taxon>Chelicerata</taxon>
        <taxon>Arachnida</taxon>
        <taxon>Araneae</taxon>
        <taxon>Araneomorphae</taxon>
        <taxon>Entelegynae</taxon>
        <taxon>Araneoidea</taxon>
        <taxon>Araneidae</taxon>
        <taxon>Araneus</taxon>
    </lineage>
</organism>
<gene>
    <name evidence="1" type="ORF">AVEN_76289-2_1</name>
</gene>
<sequence length="46" mass="5398">YRNSLRLRIYLCDSRLWLESMSSPCSTQIYPESASTRNVYPNQIGK</sequence>
<feature type="non-terminal residue" evidence="1">
    <location>
        <position position="1"/>
    </location>
</feature>
<comment type="caution">
    <text evidence="1">The sequence shown here is derived from an EMBL/GenBank/DDBJ whole genome shotgun (WGS) entry which is preliminary data.</text>
</comment>
<reference evidence="1 2" key="1">
    <citation type="journal article" date="2019" name="Sci. Rep.">
        <title>Orb-weaving spider Araneus ventricosus genome elucidates the spidroin gene catalogue.</title>
        <authorList>
            <person name="Kono N."/>
            <person name="Nakamura H."/>
            <person name="Ohtoshi R."/>
            <person name="Moran D.A.P."/>
            <person name="Shinohara A."/>
            <person name="Yoshida Y."/>
            <person name="Fujiwara M."/>
            <person name="Mori M."/>
            <person name="Tomita M."/>
            <person name="Arakawa K."/>
        </authorList>
    </citation>
    <scope>NUCLEOTIDE SEQUENCE [LARGE SCALE GENOMIC DNA]</scope>
</reference>
<dbReference type="Proteomes" id="UP000499080">
    <property type="component" value="Unassembled WGS sequence"/>
</dbReference>
<evidence type="ECO:0000313" key="2">
    <source>
        <dbReference type="Proteomes" id="UP000499080"/>
    </source>
</evidence>
<dbReference type="EMBL" id="BGPR01214753">
    <property type="protein sequence ID" value="GBN49714.1"/>
    <property type="molecule type" value="Genomic_DNA"/>
</dbReference>
<keyword evidence="2" id="KW-1185">Reference proteome</keyword>